<name>A0AAD8KK09_TARER</name>
<feature type="compositionally biased region" description="Basic residues" evidence="1">
    <location>
        <begin position="1"/>
        <end position="19"/>
    </location>
</feature>
<keyword evidence="3" id="KW-1185">Reference proteome</keyword>
<evidence type="ECO:0000256" key="1">
    <source>
        <dbReference type="SAM" id="MobiDB-lite"/>
    </source>
</evidence>
<dbReference type="AlphaFoldDB" id="A0AAD8KK09"/>
<feature type="region of interest" description="Disordered" evidence="1">
    <location>
        <begin position="1"/>
        <end position="40"/>
    </location>
</feature>
<organism evidence="2 3">
    <name type="scientific">Tagetes erecta</name>
    <name type="common">African marigold</name>
    <dbReference type="NCBI Taxonomy" id="13708"/>
    <lineage>
        <taxon>Eukaryota</taxon>
        <taxon>Viridiplantae</taxon>
        <taxon>Streptophyta</taxon>
        <taxon>Embryophyta</taxon>
        <taxon>Tracheophyta</taxon>
        <taxon>Spermatophyta</taxon>
        <taxon>Magnoliopsida</taxon>
        <taxon>eudicotyledons</taxon>
        <taxon>Gunneridae</taxon>
        <taxon>Pentapetalae</taxon>
        <taxon>asterids</taxon>
        <taxon>campanulids</taxon>
        <taxon>Asterales</taxon>
        <taxon>Asteraceae</taxon>
        <taxon>Asteroideae</taxon>
        <taxon>Heliantheae alliance</taxon>
        <taxon>Tageteae</taxon>
        <taxon>Tagetes</taxon>
    </lineage>
</organism>
<protein>
    <submittedName>
        <fullName evidence="2">Uncharacterized protein</fullName>
    </submittedName>
</protein>
<gene>
    <name evidence="2" type="ORF">QVD17_19483</name>
</gene>
<dbReference type="EMBL" id="JAUHHV010000005">
    <property type="protein sequence ID" value="KAK1424164.1"/>
    <property type="molecule type" value="Genomic_DNA"/>
</dbReference>
<dbReference type="Proteomes" id="UP001229421">
    <property type="component" value="Unassembled WGS sequence"/>
</dbReference>
<reference evidence="2" key="1">
    <citation type="journal article" date="2023" name="bioRxiv">
        <title>Improved chromosome-level genome assembly for marigold (Tagetes erecta).</title>
        <authorList>
            <person name="Jiang F."/>
            <person name="Yuan L."/>
            <person name="Wang S."/>
            <person name="Wang H."/>
            <person name="Xu D."/>
            <person name="Wang A."/>
            <person name="Fan W."/>
        </authorList>
    </citation>
    <scope>NUCLEOTIDE SEQUENCE</scope>
    <source>
        <strain evidence="2">WSJ</strain>
        <tissue evidence="2">Leaf</tissue>
    </source>
</reference>
<sequence>MDPIRSRHTRHRRRSHRRSPSPEQSRKHRKHEVDDKQRTAAIVSKFVDQIVKEKQQQKKSKESEKVEDDANG</sequence>
<accession>A0AAD8KK09</accession>
<proteinExistence type="predicted"/>
<feature type="compositionally biased region" description="Basic and acidic residues" evidence="1">
    <location>
        <begin position="53"/>
        <end position="64"/>
    </location>
</feature>
<evidence type="ECO:0000313" key="2">
    <source>
        <dbReference type="EMBL" id="KAK1424164.1"/>
    </source>
</evidence>
<evidence type="ECO:0000313" key="3">
    <source>
        <dbReference type="Proteomes" id="UP001229421"/>
    </source>
</evidence>
<feature type="region of interest" description="Disordered" evidence="1">
    <location>
        <begin position="53"/>
        <end position="72"/>
    </location>
</feature>
<comment type="caution">
    <text evidence="2">The sequence shown here is derived from an EMBL/GenBank/DDBJ whole genome shotgun (WGS) entry which is preliminary data.</text>
</comment>